<evidence type="ECO:0000256" key="2">
    <source>
        <dbReference type="SAM" id="MobiDB-lite"/>
    </source>
</evidence>
<dbReference type="CDD" id="cd01650">
    <property type="entry name" value="RT_nLTR_like"/>
    <property type="match status" value="1"/>
</dbReference>
<reference evidence="4 5" key="1">
    <citation type="submission" date="2018-04" db="EMBL/GenBank/DDBJ databases">
        <authorList>
            <person name="Vogel A."/>
        </authorList>
    </citation>
    <scope>NUCLEOTIDE SEQUENCE [LARGE SCALE GENOMIC DNA]</scope>
</reference>
<accession>A0A484N596</accession>
<proteinExistence type="predicted"/>
<dbReference type="Proteomes" id="UP000595140">
    <property type="component" value="Unassembled WGS sequence"/>
</dbReference>
<keyword evidence="5" id="KW-1185">Reference proteome</keyword>
<evidence type="ECO:0000313" key="5">
    <source>
        <dbReference type="Proteomes" id="UP000595140"/>
    </source>
</evidence>
<evidence type="ECO:0000313" key="4">
    <source>
        <dbReference type="EMBL" id="VFQ96220.1"/>
    </source>
</evidence>
<dbReference type="InterPro" id="IPR043502">
    <property type="entry name" value="DNA/RNA_pol_sf"/>
</dbReference>
<gene>
    <name evidence="4" type="ORF">CCAM_LOCUS37996</name>
</gene>
<dbReference type="Pfam" id="PF00078">
    <property type="entry name" value="RVT_1"/>
    <property type="match status" value="1"/>
</dbReference>
<dbReference type="OrthoDB" id="6626218at2759"/>
<dbReference type="EMBL" id="OOIL02005938">
    <property type="protein sequence ID" value="VFQ96220.1"/>
    <property type="molecule type" value="Genomic_DNA"/>
</dbReference>
<protein>
    <recommendedName>
        <fullName evidence="3">Reverse transcriptase domain-containing protein</fullName>
    </recommendedName>
</protein>
<evidence type="ECO:0000259" key="3">
    <source>
        <dbReference type="Pfam" id="PF00078"/>
    </source>
</evidence>
<feature type="domain" description="Reverse transcriptase" evidence="3">
    <location>
        <begin position="244"/>
        <end position="355"/>
    </location>
</feature>
<keyword evidence="1" id="KW-0175">Coiled coil</keyword>
<feature type="region of interest" description="Disordered" evidence="2">
    <location>
        <begin position="579"/>
        <end position="601"/>
    </location>
</feature>
<evidence type="ECO:0000256" key="1">
    <source>
        <dbReference type="SAM" id="Coils"/>
    </source>
</evidence>
<dbReference type="SUPFAM" id="SSF56672">
    <property type="entry name" value="DNA/RNA polymerases"/>
    <property type="match status" value="1"/>
</dbReference>
<feature type="coiled-coil region" evidence="1">
    <location>
        <begin position="673"/>
        <end position="707"/>
    </location>
</feature>
<dbReference type="InterPro" id="IPR000477">
    <property type="entry name" value="RT_dom"/>
</dbReference>
<organism evidence="4 5">
    <name type="scientific">Cuscuta campestris</name>
    <dbReference type="NCBI Taxonomy" id="132261"/>
    <lineage>
        <taxon>Eukaryota</taxon>
        <taxon>Viridiplantae</taxon>
        <taxon>Streptophyta</taxon>
        <taxon>Embryophyta</taxon>
        <taxon>Tracheophyta</taxon>
        <taxon>Spermatophyta</taxon>
        <taxon>Magnoliopsida</taxon>
        <taxon>eudicotyledons</taxon>
        <taxon>Gunneridae</taxon>
        <taxon>Pentapetalae</taxon>
        <taxon>asterids</taxon>
        <taxon>lamiids</taxon>
        <taxon>Solanales</taxon>
        <taxon>Convolvulaceae</taxon>
        <taxon>Cuscuteae</taxon>
        <taxon>Cuscuta</taxon>
        <taxon>Cuscuta subgen. Grammica</taxon>
        <taxon>Cuscuta sect. Cleistogrammica</taxon>
    </lineage>
</organism>
<dbReference type="AlphaFoldDB" id="A0A484N596"/>
<dbReference type="PANTHER" id="PTHR19446">
    <property type="entry name" value="REVERSE TRANSCRIPTASES"/>
    <property type="match status" value="1"/>
</dbReference>
<name>A0A484N596_9ASTE</name>
<sequence length="826" mass="93706">MWTQTANCIREAAREVLGVSSGSGSRRQGDWWWSGSVQSKVEAKKVAYVRYMGCNVEEERAALRVEYKKARKEAKLEGTRAKNAAFERLYKDIEGKGGVNTLFRLAKVRERKAQDLDHVRCVKDSDGRVLVETAKVAKRWGEYFCELINAGGEQRLVLDELGQSGASRVYCRRICMEEVVRALRGMCSGRALGPDEIPVEFWKHAGRGAWVWLTKLFNVIFRTARMPDEWRESLLVPLFKGKGDIQSCENFRGIKLLSHTMKVWERVIEYRVRKGVCISENQFGFMPGRSTTEAIHLVRRLMEKYRARKKDLHMVFIDLEKAYDRVPREVLWRCLETRGVPIAYTRAIKDMYDGAMTRKKPVDASTCAPSFPVAQVAPVAQPGDEGFILLDDRLVQTQSSIMQKAQVHEVRNLMPDGYQLTYRATWKSIIPLHVGSFINVCRFLRIPLSLRLFDHMFDVRPGSKETLGFVVVSSHQGRAFLCGLPPSNKKWKDKYVCIKFPPAAFPFAQNVWGKRMKRQVKPAEADDLVAWEATLKAGDASTRGLYHVGKWSVYPGRETNPEPEIVLPGAIPEAIPIRQARGSKPQATTNAGPSRPAKKKKEKVVKFQSKFAVPQIVVEEPSFAQLLTPPSGQPFVLDDQPAHSHQGTSQPIHSGEIYFNAGRIGEEYFARLVKSKEEEMARMEAMMVQCRKDAQAARAQAEKTEAKWLEHYTVYRQLYANNWRPKEQSERAALAAAWATQAPEEFTGKALPERETAIRCFQGLYKYEVSAGIVDEIGTYSFESGQYSERKALYGILQQRIQGFQLKALSLPELHSEAPEPPFLGI</sequence>